<dbReference type="Proteomes" id="UP000504637">
    <property type="component" value="Unplaced"/>
</dbReference>
<protein>
    <submittedName>
        <fullName evidence="9">PDT-domain-containing protein</fullName>
    </submittedName>
</protein>
<feature type="region of interest" description="Disordered" evidence="6">
    <location>
        <begin position="232"/>
        <end position="262"/>
    </location>
</feature>
<evidence type="ECO:0000256" key="3">
    <source>
        <dbReference type="ARBA" id="ARBA00023222"/>
    </source>
</evidence>
<evidence type="ECO:0000256" key="5">
    <source>
        <dbReference type="ARBA" id="ARBA00029440"/>
    </source>
</evidence>
<feature type="region of interest" description="Disordered" evidence="6">
    <location>
        <begin position="1"/>
        <end position="20"/>
    </location>
</feature>
<dbReference type="GeneID" id="54357518"/>
<dbReference type="GO" id="GO:0005737">
    <property type="term" value="C:cytoplasm"/>
    <property type="evidence" value="ECO:0007669"/>
    <property type="project" value="TreeGrafter"/>
</dbReference>
<dbReference type="GO" id="GO:0009094">
    <property type="term" value="P:L-phenylalanine biosynthetic process"/>
    <property type="evidence" value="ECO:0007669"/>
    <property type="project" value="UniProtKB-KW"/>
</dbReference>
<dbReference type="CDD" id="cd13532">
    <property type="entry name" value="PBP2_PDT_like"/>
    <property type="match status" value="1"/>
</dbReference>
<feature type="compositionally biased region" description="Polar residues" evidence="6">
    <location>
        <begin position="396"/>
        <end position="405"/>
    </location>
</feature>
<dbReference type="OrthoDB" id="983542at2759"/>
<dbReference type="Gene3D" id="3.40.190.10">
    <property type="entry name" value="Periplasmic binding protein-like II"/>
    <property type="match status" value="2"/>
</dbReference>
<gene>
    <name evidence="9" type="ORF">K489DRAFT_219480</name>
</gene>
<reference evidence="9" key="3">
    <citation type="submission" date="2025-08" db="UniProtKB">
        <authorList>
            <consortium name="RefSeq"/>
        </authorList>
    </citation>
    <scope>IDENTIFICATION</scope>
    <source>
        <strain evidence="9">CBS 342.82</strain>
    </source>
</reference>
<keyword evidence="3" id="KW-0584">Phenylalanine biosynthesis</keyword>
<dbReference type="PROSITE" id="PS51171">
    <property type="entry name" value="PREPHENATE_DEHYDR_3"/>
    <property type="match status" value="1"/>
</dbReference>
<evidence type="ECO:0000256" key="6">
    <source>
        <dbReference type="SAM" id="MobiDB-lite"/>
    </source>
</evidence>
<comment type="pathway">
    <text evidence="5">Amino-acid biosynthesis.</text>
</comment>
<proteinExistence type="predicted"/>
<evidence type="ECO:0000256" key="2">
    <source>
        <dbReference type="ARBA" id="ARBA00023141"/>
    </source>
</evidence>
<reference evidence="9" key="1">
    <citation type="submission" date="2020-01" db="EMBL/GenBank/DDBJ databases">
        <authorList>
            <consortium name="DOE Joint Genome Institute"/>
            <person name="Haridas S."/>
            <person name="Albert R."/>
            <person name="Binder M."/>
            <person name="Bloem J."/>
            <person name="Labutti K."/>
            <person name="Salamov A."/>
            <person name="Andreopoulos B."/>
            <person name="Baker S.E."/>
            <person name="Barry K."/>
            <person name="Bills G."/>
            <person name="Bluhm B.H."/>
            <person name="Cannon C."/>
            <person name="Castanera R."/>
            <person name="Culley D.E."/>
            <person name="Daum C."/>
            <person name="Ezra D."/>
            <person name="Gonzalez J.B."/>
            <person name="Henrissat B."/>
            <person name="Kuo A."/>
            <person name="Liang C."/>
            <person name="Lipzen A."/>
            <person name="Lutzoni F."/>
            <person name="Magnuson J."/>
            <person name="Mondo S."/>
            <person name="Nolan M."/>
            <person name="Ohm R."/>
            <person name="Pangilinan J."/>
            <person name="Park H.-J."/>
            <person name="Ramirez L."/>
            <person name="Alfaro M."/>
            <person name="Sun H."/>
            <person name="Tritt A."/>
            <person name="Yoshinaga Y."/>
            <person name="Zwiers L.-H."/>
            <person name="Turgeon B.G."/>
            <person name="Goodwin S.B."/>
            <person name="Spatafora J.W."/>
            <person name="Crous P.W."/>
            <person name="Grigoriev I.V."/>
        </authorList>
    </citation>
    <scope>NUCLEOTIDE SEQUENCE</scope>
    <source>
        <strain evidence="9">CBS 342.82</strain>
    </source>
</reference>
<sequence length="437" mass="46888">MAEQKQATAEAAPPTQTSTQSIVAFLGPRATYTHQAALSYFSPESNNPNGPDHDDKFDLVPEPSIAAVVDAVRDSRAAYGVVPYENSTNGAVAATLDLLAHGEGASRDLLIVGEVYVPVQHCLLGRRPPATQQQGQGGQQRNEESPYAHIQHLYSHPQAWGQCTIFLSTHLSHATRHDTSSTSRAADIAAEDTSGASAAVANVLAATTSGLDVLAKNIVDDPVGNTTRFLVLRRRRDKKDSANRSAESQQNQAPQVLERPSTSTTLLSFIPKSKAPSRDTGILPILTFLSQQRSCRGSGDGQQRTPAPYEITKVHSRPSPAFTSTTTPIVDSPSYPADTARKRKPWEYTYLVELLRREGTPPGEAKQGVHPTNSSNGEGESEDVPDHDLQALLVPSSEQAGLQSSFGGGGQDGAPESLSDLVESLRWLGTWEDRLDA</sequence>
<evidence type="ECO:0000259" key="7">
    <source>
        <dbReference type="PROSITE" id="PS51171"/>
    </source>
</evidence>
<evidence type="ECO:0000256" key="1">
    <source>
        <dbReference type="ARBA" id="ARBA00022605"/>
    </source>
</evidence>
<keyword evidence="8" id="KW-1185">Reference proteome</keyword>
<accession>A0A6J3M7R1</accession>
<name>A0A6J3M7R1_9PEZI</name>
<feature type="compositionally biased region" description="Polar residues" evidence="6">
    <location>
        <begin position="243"/>
        <end position="262"/>
    </location>
</feature>
<evidence type="ECO:0000313" key="8">
    <source>
        <dbReference type="Proteomes" id="UP000504637"/>
    </source>
</evidence>
<feature type="region of interest" description="Disordered" evidence="6">
    <location>
        <begin position="317"/>
        <end position="339"/>
    </location>
</feature>
<dbReference type="PANTHER" id="PTHR21022:SF19">
    <property type="entry name" value="PREPHENATE DEHYDRATASE-RELATED"/>
    <property type="match status" value="1"/>
</dbReference>
<dbReference type="GO" id="GO:0004664">
    <property type="term" value="F:prephenate dehydratase activity"/>
    <property type="evidence" value="ECO:0007669"/>
    <property type="project" value="InterPro"/>
</dbReference>
<feature type="region of interest" description="Disordered" evidence="6">
    <location>
        <begin position="358"/>
        <end position="418"/>
    </location>
</feature>
<organism evidence="9">
    <name type="scientific">Dissoconium aciculare CBS 342.82</name>
    <dbReference type="NCBI Taxonomy" id="1314786"/>
    <lineage>
        <taxon>Eukaryota</taxon>
        <taxon>Fungi</taxon>
        <taxon>Dikarya</taxon>
        <taxon>Ascomycota</taxon>
        <taxon>Pezizomycotina</taxon>
        <taxon>Dothideomycetes</taxon>
        <taxon>Dothideomycetidae</taxon>
        <taxon>Mycosphaerellales</taxon>
        <taxon>Dissoconiaceae</taxon>
        <taxon>Dissoconium</taxon>
    </lineage>
</organism>
<feature type="domain" description="Prephenate dehydratase" evidence="7">
    <location>
        <begin position="22"/>
        <end position="234"/>
    </location>
</feature>
<evidence type="ECO:0000256" key="4">
    <source>
        <dbReference type="ARBA" id="ARBA00023239"/>
    </source>
</evidence>
<reference evidence="9" key="2">
    <citation type="submission" date="2020-04" db="EMBL/GenBank/DDBJ databases">
        <authorList>
            <consortium name="NCBI Genome Project"/>
        </authorList>
    </citation>
    <scope>NUCLEOTIDE SEQUENCE</scope>
    <source>
        <strain evidence="9">CBS 342.82</strain>
    </source>
</reference>
<dbReference type="SUPFAM" id="SSF53850">
    <property type="entry name" value="Periplasmic binding protein-like II"/>
    <property type="match status" value="1"/>
</dbReference>
<keyword evidence="2" id="KW-0057">Aromatic amino acid biosynthesis</keyword>
<dbReference type="PANTHER" id="PTHR21022">
    <property type="entry name" value="PREPHENATE DEHYDRATASE P PROTEIN"/>
    <property type="match status" value="1"/>
</dbReference>
<dbReference type="Pfam" id="PF00800">
    <property type="entry name" value="PDT"/>
    <property type="match status" value="1"/>
</dbReference>
<dbReference type="InterPro" id="IPR001086">
    <property type="entry name" value="Preph_deHydtase"/>
</dbReference>
<evidence type="ECO:0000313" key="9">
    <source>
        <dbReference type="RefSeq" id="XP_033459923.1"/>
    </source>
</evidence>
<dbReference type="RefSeq" id="XP_033459923.1">
    <property type="nucleotide sequence ID" value="XM_033599719.1"/>
</dbReference>
<keyword evidence="4" id="KW-0456">Lyase</keyword>
<keyword evidence="1" id="KW-0028">Amino-acid biosynthesis</keyword>
<dbReference type="AlphaFoldDB" id="A0A6J3M7R1"/>